<dbReference type="InterPro" id="IPR018931">
    <property type="entry name" value="DUF2520"/>
</dbReference>
<sequence length="260" mass="27551">MKVTIIGSGNVAAAFARAIASTAGLRLQEICARNAERGSALADRYGAAHVPTPEAVSPADLYLMAVSDGAVGELSARLAAPATSVVAHTAGGLGLDALRCPTRHRGVLYPLQTFSAGRAIDFRSLPLLIEATDEVARQRIETAAASLSERVVPADSALRNRIHVAAVFACNFTNHLLARATHLLKEADIDACLLHPLIRETLDKALAVADPATVQTGPAARHDEVTLRRHLALLAGEQDPVYTAIYQLLSNSIWETSKKT</sequence>
<dbReference type="Pfam" id="PF10728">
    <property type="entry name" value="DUF2520"/>
    <property type="match status" value="1"/>
</dbReference>
<dbReference type="Gene3D" id="3.40.50.720">
    <property type="entry name" value="NAD(P)-binding Rossmann-like Domain"/>
    <property type="match status" value="1"/>
</dbReference>
<dbReference type="Gene3D" id="1.10.1040.20">
    <property type="entry name" value="ProC-like, C-terminal domain"/>
    <property type="match status" value="1"/>
</dbReference>
<feature type="domain" description="Pyrroline-5-carboxylate reductase catalytic N-terminal" evidence="1">
    <location>
        <begin position="2"/>
        <end position="84"/>
    </location>
</feature>
<name>A0A9D2ILX2_9BACT</name>
<dbReference type="InterPro" id="IPR008927">
    <property type="entry name" value="6-PGluconate_DH-like_C_sf"/>
</dbReference>
<dbReference type="Pfam" id="PF03807">
    <property type="entry name" value="F420_oxidored"/>
    <property type="match status" value="1"/>
</dbReference>
<dbReference type="InterPro" id="IPR036291">
    <property type="entry name" value="NAD(P)-bd_dom_sf"/>
</dbReference>
<reference evidence="3" key="2">
    <citation type="submission" date="2021-04" db="EMBL/GenBank/DDBJ databases">
        <authorList>
            <person name="Gilroy R."/>
        </authorList>
    </citation>
    <scope>NUCLEOTIDE SEQUENCE</scope>
    <source>
        <strain evidence="3">ChiHjej11B10-19426</strain>
    </source>
</reference>
<dbReference type="SUPFAM" id="SSF48179">
    <property type="entry name" value="6-phosphogluconate dehydrogenase C-terminal domain-like"/>
    <property type="match status" value="1"/>
</dbReference>
<dbReference type="InterPro" id="IPR037108">
    <property type="entry name" value="TM1727-like_C_sf"/>
</dbReference>
<dbReference type="PANTHER" id="PTHR40459:SF1">
    <property type="entry name" value="CONSERVED HYPOTHETICAL ALANINE AND LEUCINE RICH PROTEIN"/>
    <property type="match status" value="1"/>
</dbReference>
<protein>
    <submittedName>
        <fullName evidence="3">DUF2520 domain-containing protein</fullName>
    </submittedName>
</protein>
<reference evidence="3" key="1">
    <citation type="journal article" date="2021" name="PeerJ">
        <title>Extensive microbial diversity within the chicken gut microbiome revealed by metagenomics and culture.</title>
        <authorList>
            <person name="Gilroy R."/>
            <person name="Ravi A."/>
            <person name="Getino M."/>
            <person name="Pursley I."/>
            <person name="Horton D.L."/>
            <person name="Alikhan N.F."/>
            <person name="Baker D."/>
            <person name="Gharbi K."/>
            <person name="Hall N."/>
            <person name="Watson M."/>
            <person name="Adriaenssens E.M."/>
            <person name="Foster-Nyarko E."/>
            <person name="Jarju S."/>
            <person name="Secka A."/>
            <person name="Antonio M."/>
            <person name="Oren A."/>
            <person name="Chaudhuri R.R."/>
            <person name="La Ragione R."/>
            <person name="Hildebrand F."/>
            <person name="Pallen M.J."/>
        </authorList>
    </citation>
    <scope>NUCLEOTIDE SEQUENCE</scope>
    <source>
        <strain evidence="3">ChiHjej11B10-19426</strain>
    </source>
</reference>
<dbReference type="SUPFAM" id="SSF51735">
    <property type="entry name" value="NAD(P)-binding Rossmann-fold domains"/>
    <property type="match status" value="1"/>
</dbReference>
<dbReference type="AlphaFoldDB" id="A0A9D2ILX2"/>
<organism evidence="3 4">
    <name type="scientific">Candidatus Tidjanibacter faecipullorum</name>
    <dbReference type="NCBI Taxonomy" id="2838766"/>
    <lineage>
        <taxon>Bacteria</taxon>
        <taxon>Pseudomonadati</taxon>
        <taxon>Bacteroidota</taxon>
        <taxon>Bacteroidia</taxon>
        <taxon>Bacteroidales</taxon>
        <taxon>Rikenellaceae</taxon>
        <taxon>Tidjanibacter</taxon>
    </lineage>
</organism>
<dbReference type="PANTHER" id="PTHR40459">
    <property type="entry name" value="CONSERVED HYPOTHETICAL ALANINE AND LEUCINE RICH PROTEIN"/>
    <property type="match status" value="1"/>
</dbReference>
<gene>
    <name evidence="3" type="ORF">H9816_07350</name>
</gene>
<dbReference type="EMBL" id="DXCC01000028">
    <property type="protein sequence ID" value="HIZ15706.1"/>
    <property type="molecule type" value="Genomic_DNA"/>
</dbReference>
<comment type="caution">
    <text evidence="3">The sequence shown here is derived from an EMBL/GenBank/DDBJ whole genome shotgun (WGS) entry which is preliminary data.</text>
</comment>
<dbReference type="Proteomes" id="UP000824014">
    <property type="component" value="Unassembled WGS sequence"/>
</dbReference>
<proteinExistence type="predicted"/>
<feature type="domain" description="DUF2520" evidence="2">
    <location>
        <begin position="126"/>
        <end position="252"/>
    </location>
</feature>
<accession>A0A9D2ILX2</accession>
<dbReference type="InterPro" id="IPR028939">
    <property type="entry name" value="P5C_Rdtase_cat_N"/>
</dbReference>
<evidence type="ECO:0000313" key="3">
    <source>
        <dbReference type="EMBL" id="HIZ15706.1"/>
    </source>
</evidence>
<evidence type="ECO:0000313" key="4">
    <source>
        <dbReference type="Proteomes" id="UP000824014"/>
    </source>
</evidence>
<evidence type="ECO:0000259" key="1">
    <source>
        <dbReference type="Pfam" id="PF03807"/>
    </source>
</evidence>
<evidence type="ECO:0000259" key="2">
    <source>
        <dbReference type="Pfam" id="PF10728"/>
    </source>
</evidence>